<dbReference type="Proteomes" id="UP000532373">
    <property type="component" value="Unassembled WGS sequence"/>
</dbReference>
<evidence type="ECO:0000256" key="5">
    <source>
        <dbReference type="ARBA" id="ARBA00022989"/>
    </source>
</evidence>
<sequence>MMRRFPQIAPPLIALAILLVAWELGVRYGFLKPYQFPPVSRIASSFVELSTIGFPTGVSIWSHTLTTLVRVLLGYVGALALAIPLGVVIGSFQVLDKLTAPLVVFCRSVATLSLLPLVIVWFGAGELTKVFLIGYGCFWVMLSNVIAGVRYVDPVLVRAARTFGVHGGELFRRVVLPAALPRIFAGARMALGVGFMVIVGAEMIGTIEGLGALIMEARTFYRSEITIIGMLIIGGIGFAISAGLTALERLLLPWAGNLDAVRR</sequence>
<keyword evidence="6 7" id="KW-0472">Membrane</keyword>
<dbReference type="PROSITE" id="PS50928">
    <property type="entry name" value="ABC_TM1"/>
    <property type="match status" value="1"/>
</dbReference>
<dbReference type="GO" id="GO:0055085">
    <property type="term" value="P:transmembrane transport"/>
    <property type="evidence" value="ECO:0007669"/>
    <property type="project" value="InterPro"/>
</dbReference>
<dbReference type="InterPro" id="IPR000515">
    <property type="entry name" value="MetI-like"/>
</dbReference>
<name>A0A8E2BF62_9HYPH</name>
<keyword evidence="2 7" id="KW-0813">Transport</keyword>
<evidence type="ECO:0000259" key="8">
    <source>
        <dbReference type="PROSITE" id="PS50928"/>
    </source>
</evidence>
<dbReference type="GO" id="GO:0005886">
    <property type="term" value="C:plasma membrane"/>
    <property type="evidence" value="ECO:0007669"/>
    <property type="project" value="UniProtKB-SubCell"/>
</dbReference>
<evidence type="ECO:0000256" key="4">
    <source>
        <dbReference type="ARBA" id="ARBA00022692"/>
    </source>
</evidence>
<keyword evidence="4 7" id="KW-0812">Transmembrane</keyword>
<dbReference type="RefSeq" id="WP_184773528.1">
    <property type="nucleotide sequence ID" value="NZ_JACHGI010000019.1"/>
</dbReference>
<proteinExistence type="inferred from homology"/>
<feature type="domain" description="ABC transmembrane type-1" evidence="8">
    <location>
        <begin position="64"/>
        <end position="244"/>
    </location>
</feature>
<evidence type="ECO:0000256" key="7">
    <source>
        <dbReference type="RuleBase" id="RU363032"/>
    </source>
</evidence>
<evidence type="ECO:0000313" key="10">
    <source>
        <dbReference type="Proteomes" id="UP000532373"/>
    </source>
</evidence>
<accession>A0A8E2BF62</accession>
<evidence type="ECO:0000256" key="3">
    <source>
        <dbReference type="ARBA" id="ARBA00022475"/>
    </source>
</evidence>
<dbReference type="PANTHER" id="PTHR30151">
    <property type="entry name" value="ALKANE SULFONATE ABC TRANSPORTER-RELATED, MEMBRANE SUBUNIT"/>
    <property type="match status" value="1"/>
</dbReference>
<feature type="transmembrane region" description="Helical" evidence="7">
    <location>
        <begin position="72"/>
        <end position="95"/>
    </location>
</feature>
<keyword evidence="5 7" id="KW-1133">Transmembrane helix</keyword>
<evidence type="ECO:0000313" key="9">
    <source>
        <dbReference type="EMBL" id="MBB6469838.1"/>
    </source>
</evidence>
<gene>
    <name evidence="9" type="ORF">HNQ96_005732</name>
</gene>
<dbReference type="Pfam" id="PF00528">
    <property type="entry name" value="BPD_transp_1"/>
    <property type="match status" value="1"/>
</dbReference>
<protein>
    <submittedName>
        <fullName evidence="9">ABC-type nitrate/sulfonate/bicarbonate transport system permease component</fullName>
    </submittedName>
</protein>
<evidence type="ECO:0000256" key="1">
    <source>
        <dbReference type="ARBA" id="ARBA00004651"/>
    </source>
</evidence>
<reference evidence="9 10" key="1">
    <citation type="submission" date="2020-08" db="EMBL/GenBank/DDBJ databases">
        <title>Genomic Encyclopedia of Type Strains, Phase IV (KMG-IV): sequencing the most valuable type-strain genomes for metagenomic binning, comparative biology and taxonomic classification.</title>
        <authorList>
            <person name="Goeker M."/>
        </authorList>
    </citation>
    <scope>NUCLEOTIDE SEQUENCE [LARGE SCALE GENOMIC DNA]</scope>
    <source>
        <strain evidence="9 10">DSM 17454</strain>
    </source>
</reference>
<dbReference type="Gene3D" id="1.10.3720.10">
    <property type="entry name" value="MetI-like"/>
    <property type="match status" value="1"/>
</dbReference>
<dbReference type="AlphaFoldDB" id="A0A8E2BF62"/>
<comment type="subcellular location">
    <subcellularLocation>
        <location evidence="1 7">Cell membrane</location>
        <topology evidence="1 7">Multi-pass membrane protein</topology>
    </subcellularLocation>
</comment>
<feature type="transmembrane region" description="Helical" evidence="7">
    <location>
        <begin position="12"/>
        <end position="30"/>
    </location>
</feature>
<evidence type="ECO:0000256" key="2">
    <source>
        <dbReference type="ARBA" id="ARBA00022448"/>
    </source>
</evidence>
<feature type="transmembrane region" description="Helical" evidence="7">
    <location>
        <begin position="193"/>
        <end position="215"/>
    </location>
</feature>
<feature type="transmembrane region" description="Helical" evidence="7">
    <location>
        <begin position="130"/>
        <end position="149"/>
    </location>
</feature>
<dbReference type="InterPro" id="IPR035906">
    <property type="entry name" value="MetI-like_sf"/>
</dbReference>
<keyword evidence="3" id="KW-1003">Cell membrane</keyword>
<organism evidence="9 10">
    <name type="scientific">Aminobacter carboxidus</name>
    <dbReference type="NCBI Taxonomy" id="376165"/>
    <lineage>
        <taxon>Bacteria</taxon>
        <taxon>Pseudomonadati</taxon>
        <taxon>Pseudomonadota</taxon>
        <taxon>Alphaproteobacteria</taxon>
        <taxon>Hyphomicrobiales</taxon>
        <taxon>Phyllobacteriaceae</taxon>
        <taxon>Aminobacter</taxon>
    </lineage>
</organism>
<dbReference type="EMBL" id="JACHGI010000019">
    <property type="protein sequence ID" value="MBB6469838.1"/>
    <property type="molecule type" value="Genomic_DNA"/>
</dbReference>
<feature type="transmembrane region" description="Helical" evidence="7">
    <location>
        <begin position="227"/>
        <end position="247"/>
    </location>
</feature>
<dbReference type="SUPFAM" id="SSF161098">
    <property type="entry name" value="MetI-like"/>
    <property type="match status" value="1"/>
</dbReference>
<comment type="caution">
    <text evidence="9">The sequence shown here is derived from an EMBL/GenBank/DDBJ whole genome shotgun (WGS) entry which is preliminary data.</text>
</comment>
<dbReference type="CDD" id="cd06261">
    <property type="entry name" value="TM_PBP2"/>
    <property type="match status" value="1"/>
</dbReference>
<feature type="transmembrane region" description="Helical" evidence="7">
    <location>
        <begin position="102"/>
        <end position="124"/>
    </location>
</feature>
<dbReference type="PANTHER" id="PTHR30151:SF0">
    <property type="entry name" value="ABC TRANSPORTER PERMEASE PROTEIN MJ0413-RELATED"/>
    <property type="match status" value="1"/>
</dbReference>
<comment type="similarity">
    <text evidence="7">Belongs to the binding-protein-dependent transport system permease family.</text>
</comment>
<evidence type="ECO:0000256" key="6">
    <source>
        <dbReference type="ARBA" id="ARBA00023136"/>
    </source>
</evidence>